<feature type="domain" description="Cyclic nucleotide-binding" evidence="1">
    <location>
        <begin position="29"/>
        <end position="113"/>
    </location>
</feature>
<dbReference type="SMART" id="SM00100">
    <property type="entry name" value="cNMP"/>
    <property type="match status" value="1"/>
</dbReference>
<protein>
    <submittedName>
        <fullName evidence="2">Transcriptional regulator YeiL</fullName>
    </submittedName>
</protein>
<dbReference type="InterPro" id="IPR014710">
    <property type="entry name" value="RmlC-like_jellyroll"/>
</dbReference>
<evidence type="ECO:0000313" key="3">
    <source>
        <dbReference type="Proteomes" id="UP000539052"/>
    </source>
</evidence>
<dbReference type="NCBIfam" id="NF007707">
    <property type="entry name" value="PRK10402.1"/>
    <property type="match status" value="1"/>
</dbReference>
<dbReference type="InterPro" id="IPR018490">
    <property type="entry name" value="cNMP-bd_dom_sf"/>
</dbReference>
<dbReference type="RefSeq" id="WP_170821402.1">
    <property type="nucleotide sequence ID" value="NZ_JAAOXG010000020.1"/>
</dbReference>
<comment type="caution">
    <text evidence="2">The sequence shown here is derived from an EMBL/GenBank/DDBJ whole genome shotgun (WGS) entry which is preliminary data.</text>
</comment>
<dbReference type="InterPro" id="IPR000595">
    <property type="entry name" value="cNMP-bd_dom"/>
</dbReference>
<dbReference type="SUPFAM" id="SSF51206">
    <property type="entry name" value="cAMP-binding domain-like"/>
    <property type="match status" value="1"/>
</dbReference>
<dbReference type="CDD" id="cd00038">
    <property type="entry name" value="CAP_ED"/>
    <property type="match status" value="1"/>
</dbReference>
<organism evidence="2 3">
    <name type="scientific">Lacrimispora defluvii</name>
    <dbReference type="NCBI Taxonomy" id="2719233"/>
    <lineage>
        <taxon>Bacteria</taxon>
        <taxon>Bacillati</taxon>
        <taxon>Bacillota</taxon>
        <taxon>Clostridia</taxon>
        <taxon>Lachnospirales</taxon>
        <taxon>Lachnospiraceae</taxon>
        <taxon>Lacrimispora</taxon>
    </lineage>
</organism>
<name>A0ABX1VQV6_9FIRM</name>
<dbReference type="Pfam" id="PF00027">
    <property type="entry name" value="cNMP_binding"/>
    <property type="match status" value="1"/>
</dbReference>
<dbReference type="PROSITE" id="PS50042">
    <property type="entry name" value="CNMP_BINDING_3"/>
    <property type="match status" value="1"/>
</dbReference>
<gene>
    <name evidence="2" type="primary">yeiL</name>
    <name evidence="2" type="ORF">G9470_10420</name>
</gene>
<dbReference type="InterPro" id="IPR050397">
    <property type="entry name" value="Env_Response_Regulators"/>
</dbReference>
<accession>A0ABX1VQV6</accession>
<keyword evidence="3" id="KW-1185">Reference proteome</keyword>
<proteinExistence type="predicted"/>
<sequence>MNMKKASEIIPSYVTNIFSFDITPYAKWKEFRKNELICREGDDLSDLVFLIKGNAKLFLTHENGKVTIIDFFKSPTLFGEMEFMGAQKFTNGVIALDKCVCILLPLREVSHLLRNDTKFLNYLCLFLCRKALRNTSNYATNQNYPLVNRLANFILLSADGEIYNRKHTEVAEYLGVSYRHLLHVFSVLCEADILQHMDKKRADSDIKSKQFFFCICLFNYYNCLSCHFFRSTSLPIKNAMTPTPIPV</sequence>
<reference evidence="2 3" key="1">
    <citation type="submission" date="2020-03" db="EMBL/GenBank/DDBJ databases">
        <title>Genome Sequence of industrial isolate, B5A.</title>
        <authorList>
            <person name="Sharma S."/>
            <person name="Patil P.B."/>
            <person name="Korpole S."/>
        </authorList>
    </citation>
    <scope>NUCLEOTIDE SEQUENCE [LARGE SCALE GENOMIC DNA]</scope>
    <source>
        <strain evidence="2 3">PI-S10-B5A</strain>
    </source>
</reference>
<dbReference type="PANTHER" id="PTHR24567:SF26">
    <property type="entry name" value="REGULATORY PROTEIN YEIL"/>
    <property type="match status" value="1"/>
</dbReference>
<dbReference type="Proteomes" id="UP000539052">
    <property type="component" value="Unassembled WGS sequence"/>
</dbReference>
<dbReference type="EMBL" id="JAAOXG010000020">
    <property type="protein sequence ID" value="NNJ30199.1"/>
    <property type="molecule type" value="Genomic_DNA"/>
</dbReference>
<dbReference type="Gene3D" id="2.60.120.10">
    <property type="entry name" value="Jelly Rolls"/>
    <property type="match status" value="1"/>
</dbReference>
<dbReference type="PANTHER" id="PTHR24567">
    <property type="entry name" value="CRP FAMILY TRANSCRIPTIONAL REGULATORY PROTEIN"/>
    <property type="match status" value="1"/>
</dbReference>
<evidence type="ECO:0000313" key="2">
    <source>
        <dbReference type="EMBL" id="NNJ30199.1"/>
    </source>
</evidence>
<evidence type="ECO:0000259" key="1">
    <source>
        <dbReference type="PROSITE" id="PS50042"/>
    </source>
</evidence>